<dbReference type="InterPro" id="IPR052945">
    <property type="entry name" value="Mitotic_Regulator"/>
</dbReference>
<dbReference type="SUPFAM" id="SSF81901">
    <property type="entry name" value="HCP-like"/>
    <property type="match status" value="1"/>
</dbReference>
<dbReference type="SMART" id="SM00671">
    <property type="entry name" value="SEL1"/>
    <property type="match status" value="3"/>
</dbReference>
<dbReference type="InterPro" id="IPR006597">
    <property type="entry name" value="Sel1-like"/>
</dbReference>
<name>A0A1W1DAC8_9ZZZZ</name>
<dbReference type="Gene3D" id="1.25.40.10">
    <property type="entry name" value="Tetratricopeptide repeat domain"/>
    <property type="match status" value="1"/>
</dbReference>
<evidence type="ECO:0008006" key="2">
    <source>
        <dbReference type="Google" id="ProtNLM"/>
    </source>
</evidence>
<proteinExistence type="predicted"/>
<accession>A0A1W1DAC8</accession>
<reference evidence="1" key="1">
    <citation type="submission" date="2016-10" db="EMBL/GenBank/DDBJ databases">
        <authorList>
            <person name="de Groot N.N."/>
        </authorList>
    </citation>
    <scope>NUCLEOTIDE SEQUENCE</scope>
</reference>
<dbReference type="Pfam" id="PF08238">
    <property type="entry name" value="Sel1"/>
    <property type="match status" value="3"/>
</dbReference>
<protein>
    <recommendedName>
        <fullName evidence="2">TETRATRICOPEPTIDE REPEAT FAMILY PROTEIN</fullName>
    </recommendedName>
</protein>
<dbReference type="PANTHER" id="PTHR43628">
    <property type="entry name" value="ACTIVATOR OF C KINASE PROTEIN 1-RELATED"/>
    <property type="match status" value="1"/>
</dbReference>
<evidence type="ECO:0000313" key="1">
    <source>
        <dbReference type="EMBL" id="SFV77571.1"/>
    </source>
</evidence>
<organism evidence="1">
    <name type="scientific">hydrothermal vent metagenome</name>
    <dbReference type="NCBI Taxonomy" id="652676"/>
    <lineage>
        <taxon>unclassified sequences</taxon>
        <taxon>metagenomes</taxon>
        <taxon>ecological metagenomes</taxon>
    </lineage>
</organism>
<dbReference type="AlphaFoldDB" id="A0A1W1DAC8"/>
<dbReference type="PANTHER" id="PTHR43628:SF1">
    <property type="entry name" value="CHITIN SYNTHASE REGULATORY FACTOR 2-RELATED"/>
    <property type="match status" value="1"/>
</dbReference>
<gene>
    <name evidence="1" type="ORF">MNB_SUP05-4-737</name>
</gene>
<dbReference type="InterPro" id="IPR011990">
    <property type="entry name" value="TPR-like_helical_dom_sf"/>
</dbReference>
<sequence length="129" mass="14786">MMRAADGGHSAAQNNIGLSYLHGLGTEKDDKKAFEWFDKSANQGFSYAQSELGMLYYDGKGIDKDIKLAKNWWLTAAMQEDEYAQFNLASLMLEQDDIKQAYYWFNRAMQNKHPDAEAALKLLKENYVE</sequence>
<dbReference type="EMBL" id="FPHR01000029">
    <property type="protein sequence ID" value="SFV77571.1"/>
    <property type="molecule type" value="Genomic_DNA"/>
</dbReference>